<dbReference type="AlphaFoldDB" id="A0A0D2JKT3"/>
<gene>
    <name evidence="2" type="ORF">MNEG_8094</name>
</gene>
<keyword evidence="1" id="KW-0472">Membrane</keyword>
<evidence type="ECO:0000313" key="3">
    <source>
        <dbReference type="Proteomes" id="UP000054498"/>
    </source>
</evidence>
<protein>
    <submittedName>
        <fullName evidence="2">Uncharacterized protein</fullName>
    </submittedName>
</protein>
<feature type="transmembrane region" description="Helical" evidence="1">
    <location>
        <begin position="57"/>
        <end position="81"/>
    </location>
</feature>
<organism evidence="2 3">
    <name type="scientific">Monoraphidium neglectum</name>
    <dbReference type="NCBI Taxonomy" id="145388"/>
    <lineage>
        <taxon>Eukaryota</taxon>
        <taxon>Viridiplantae</taxon>
        <taxon>Chlorophyta</taxon>
        <taxon>core chlorophytes</taxon>
        <taxon>Chlorophyceae</taxon>
        <taxon>CS clade</taxon>
        <taxon>Sphaeropleales</taxon>
        <taxon>Selenastraceae</taxon>
        <taxon>Monoraphidium</taxon>
    </lineage>
</organism>
<dbReference type="RefSeq" id="XP_013898887.1">
    <property type="nucleotide sequence ID" value="XM_014043433.1"/>
</dbReference>
<dbReference type="EMBL" id="KK101720">
    <property type="protein sequence ID" value="KIY99867.1"/>
    <property type="molecule type" value="Genomic_DNA"/>
</dbReference>
<evidence type="ECO:0000256" key="1">
    <source>
        <dbReference type="SAM" id="Phobius"/>
    </source>
</evidence>
<evidence type="ECO:0000313" key="2">
    <source>
        <dbReference type="EMBL" id="KIY99867.1"/>
    </source>
</evidence>
<dbReference type="GeneID" id="25740970"/>
<dbReference type="KEGG" id="mng:MNEG_8094"/>
<proteinExistence type="predicted"/>
<keyword evidence="1" id="KW-1133">Transmembrane helix</keyword>
<accession>A0A0D2JKT3</accession>
<feature type="transmembrane region" description="Helical" evidence="1">
    <location>
        <begin position="23"/>
        <end position="45"/>
    </location>
</feature>
<keyword evidence="1" id="KW-0812">Transmembrane</keyword>
<sequence length="107" mass="11778">MRAGRDGRCAFVAGARPGEPPTAAWTCAVLLGKVALQAVVVTLLANLEMHRFLMHSLWAVCIWNLVAMAVDASAPFVQYAMGMPLNPSMNQPYLSVTIQEFWSQRWA</sequence>
<dbReference type="OrthoDB" id="1077582at2759"/>
<dbReference type="Proteomes" id="UP000054498">
    <property type="component" value="Unassembled WGS sequence"/>
</dbReference>
<name>A0A0D2JKT3_9CHLO</name>
<keyword evidence="3" id="KW-1185">Reference proteome</keyword>
<reference evidence="2 3" key="1">
    <citation type="journal article" date="2013" name="BMC Genomics">
        <title>Reconstruction of the lipid metabolism for the microalga Monoraphidium neglectum from its genome sequence reveals characteristics suitable for biofuel production.</title>
        <authorList>
            <person name="Bogen C."/>
            <person name="Al-Dilaimi A."/>
            <person name="Albersmeier A."/>
            <person name="Wichmann J."/>
            <person name="Grundmann M."/>
            <person name="Rupp O."/>
            <person name="Lauersen K.J."/>
            <person name="Blifernez-Klassen O."/>
            <person name="Kalinowski J."/>
            <person name="Goesmann A."/>
            <person name="Mussgnug J.H."/>
            <person name="Kruse O."/>
        </authorList>
    </citation>
    <scope>NUCLEOTIDE SEQUENCE [LARGE SCALE GENOMIC DNA]</scope>
    <source>
        <strain evidence="2 3">SAG 48.87</strain>
    </source>
</reference>